<dbReference type="Gene3D" id="2.70.70.10">
    <property type="entry name" value="Glucose Permease (Domain IIA)"/>
    <property type="match status" value="1"/>
</dbReference>
<feature type="domain" description="M23ase beta-sheet core" evidence="1">
    <location>
        <begin position="52"/>
        <end position="151"/>
    </location>
</feature>
<dbReference type="InterPro" id="IPR011055">
    <property type="entry name" value="Dup_hybrid_motif"/>
</dbReference>
<evidence type="ECO:0000313" key="3">
    <source>
        <dbReference type="Proteomes" id="UP000254808"/>
    </source>
</evidence>
<dbReference type="PANTHER" id="PTHR21666">
    <property type="entry name" value="PEPTIDASE-RELATED"/>
    <property type="match status" value="1"/>
</dbReference>
<dbReference type="InterPro" id="IPR016047">
    <property type="entry name" value="M23ase_b-sheet_dom"/>
</dbReference>
<dbReference type="AlphaFoldDB" id="A0A345UIC9"/>
<dbReference type="EMBL" id="CP027806">
    <property type="protein sequence ID" value="AXJ00231.1"/>
    <property type="molecule type" value="Genomic_DNA"/>
</dbReference>
<dbReference type="CDD" id="cd12797">
    <property type="entry name" value="M23_peptidase"/>
    <property type="match status" value="1"/>
</dbReference>
<evidence type="ECO:0000313" key="2">
    <source>
        <dbReference type="EMBL" id="AXJ00231.1"/>
    </source>
</evidence>
<accession>A0A345UIC9</accession>
<organism evidence="2 3">
    <name type="scientific">Cyclonatronum proteinivorum</name>
    <dbReference type="NCBI Taxonomy" id="1457365"/>
    <lineage>
        <taxon>Bacteria</taxon>
        <taxon>Pseudomonadati</taxon>
        <taxon>Balneolota</taxon>
        <taxon>Balneolia</taxon>
        <taxon>Balneolales</taxon>
        <taxon>Cyclonatronaceae</taxon>
        <taxon>Cyclonatronum</taxon>
    </lineage>
</organism>
<dbReference type="GO" id="GO:0004222">
    <property type="term" value="F:metalloendopeptidase activity"/>
    <property type="evidence" value="ECO:0007669"/>
    <property type="project" value="TreeGrafter"/>
</dbReference>
<sequence>MRYSELLPLPRISLESGYSRFQETDVISGAGGYLEFRRGMYTSELFGGERIVHMGIDIWAPAHEPVFAFADGRIWGFRDNNNALDYGPTIITEHKLGTYKMYALYGHLSRKSLEGLKAGMPVSAGQRLGWLGDKTENGGWIPHLHFQLSREEPELPDMPGVVAPQDLEAAAARYPDPRMVLGPVYV</sequence>
<dbReference type="Proteomes" id="UP000254808">
    <property type="component" value="Chromosome"/>
</dbReference>
<evidence type="ECO:0000259" key="1">
    <source>
        <dbReference type="Pfam" id="PF01551"/>
    </source>
</evidence>
<gene>
    <name evidence="2" type="ORF">CYPRO_0954</name>
</gene>
<dbReference type="PANTHER" id="PTHR21666:SF270">
    <property type="entry name" value="MUREIN HYDROLASE ACTIVATOR ENVC"/>
    <property type="match status" value="1"/>
</dbReference>
<dbReference type="InterPro" id="IPR050570">
    <property type="entry name" value="Cell_wall_metabolism_enzyme"/>
</dbReference>
<keyword evidence="3" id="KW-1185">Reference proteome</keyword>
<proteinExistence type="predicted"/>
<reference evidence="2 3" key="1">
    <citation type="submission" date="2018-03" db="EMBL/GenBank/DDBJ databases">
        <title>Phenotypic and genomic properties of Cyclonatronum proteinivorum gen. nov., sp. nov., a haloalkaliphilic bacteroidete from soda lakes possessing Na+-translocating rhodopsin.</title>
        <authorList>
            <person name="Toshchakov S.V."/>
            <person name="Korzhenkov A."/>
            <person name="Samarov N.I."/>
            <person name="Kublanov I.V."/>
            <person name="Muntyan M.S."/>
            <person name="Sorokin D.Y."/>
        </authorList>
    </citation>
    <scope>NUCLEOTIDE SEQUENCE [LARGE SCALE GENOMIC DNA]</scope>
    <source>
        <strain evidence="2 3">Omega</strain>
    </source>
</reference>
<dbReference type="KEGG" id="cprv:CYPRO_0954"/>
<protein>
    <submittedName>
        <fullName evidence="2">Peptidase family M23</fullName>
    </submittedName>
</protein>
<name>A0A345UIC9_9BACT</name>
<dbReference type="Pfam" id="PF01551">
    <property type="entry name" value="Peptidase_M23"/>
    <property type="match status" value="1"/>
</dbReference>
<dbReference type="SUPFAM" id="SSF51261">
    <property type="entry name" value="Duplicated hybrid motif"/>
    <property type="match status" value="1"/>
</dbReference>